<feature type="region of interest" description="Disordered" evidence="7">
    <location>
        <begin position="919"/>
        <end position="938"/>
    </location>
</feature>
<feature type="compositionally biased region" description="Polar residues" evidence="7">
    <location>
        <begin position="919"/>
        <end position="934"/>
    </location>
</feature>
<keyword evidence="1" id="KW-0723">Serine/threonine-protein kinase</keyword>
<organism evidence="9 10">
    <name type="scientific">Calicophoron daubneyi</name>
    <name type="common">Rumen fluke</name>
    <name type="synonym">Paramphistomum daubneyi</name>
    <dbReference type="NCBI Taxonomy" id="300641"/>
    <lineage>
        <taxon>Eukaryota</taxon>
        <taxon>Metazoa</taxon>
        <taxon>Spiralia</taxon>
        <taxon>Lophotrochozoa</taxon>
        <taxon>Platyhelminthes</taxon>
        <taxon>Trematoda</taxon>
        <taxon>Digenea</taxon>
        <taxon>Plagiorchiida</taxon>
        <taxon>Pronocephalata</taxon>
        <taxon>Paramphistomoidea</taxon>
        <taxon>Paramphistomidae</taxon>
        <taxon>Calicophoron</taxon>
    </lineage>
</organism>
<evidence type="ECO:0000313" key="9">
    <source>
        <dbReference type="EMBL" id="CAL5140872.1"/>
    </source>
</evidence>
<dbReference type="InterPro" id="IPR017441">
    <property type="entry name" value="Protein_kinase_ATP_BS"/>
</dbReference>
<dbReference type="PANTHER" id="PTHR24055">
    <property type="entry name" value="MITOGEN-ACTIVATED PROTEIN KINASE"/>
    <property type="match status" value="1"/>
</dbReference>
<evidence type="ECO:0000256" key="1">
    <source>
        <dbReference type="ARBA" id="ARBA00022527"/>
    </source>
</evidence>
<dbReference type="CDD" id="cd07852">
    <property type="entry name" value="STKc_MAPK15-like"/>
    <property type="match status" value="1"/>
</dbReference>
<gene>
    <name evidence="9" type="ORF">CDAUBV1_LOCUS16175</name>
</gene>
<dbReference type="Proteomes" id="UP001497525">
    <property type="component" value="Unassembled WGS sequence"/>
</dbReference>
<keyword evidence="3 6" id="KW-0547">Nucleotide-binding</keyword>
<dbReference type="Gene3D" id="3.30.200.20">
    <property type="entry name" value="Phosphorylase Kinase, domain 1"/>
    <property type="match status" value="1"/>
</dbReference>
<dbReference type="EMBL" id="CAXLJL010000811">
    <property type="protein sequence ID" value="CAL5140872.1"/>
    <property type="molecule type" value="Genomic_DNA"/>
</dbReference>
<dbReference type="FunFam" id="3.30.200.20:FF:001058">
    <property type="entry name" value="Mitogen-activated protein kinase"/>
    <property type="match status" value="1"/>
</dbReference>
<evidence type="ECO:0000256" key="3">
    <source>
        <dbReference type="ARBA" id="ARBA00022741"/>
    </source>
</evidence>
<dbReference type="PROSITE" id="PS01351">
    <property type="entry name" value="MAPK"/>
    <property type="match status" value="1"/>
</dbReference>
<evidence type="ECO:0000259" key="8">
    <source>
        <dbReference type="PROSITE" id="PS50011"/>
    </source>
</evidence>
<dbReference type="GO" id="GO:0005524">
    <property type="term" value="F:ATP binding"/>
    <property type="evidence" value="ECO:0007669"/>
    <property type="project" value="UniProtKB-UniRule"/>
</dbReference>
<evidence type="ECO:0000256" key="6">
    <source>
        <dbReference type="PROSITE-ProRule" id="PRU10141"/>
    </source>
</evidence>
<dbReference type="SUPFAM" id="SSF56112">
    <property type="entry name" value="Protein kinase-like (PK-like)"/>
    <property type="match status" value="1"/>
</dbReference>
<comment type="caution">
    <text evidence="9">The sequence shown here is derived from an EMBL/GenBank/DDBJ whole genome shotgun (WGS) entry which is preliminary data.</text>
</comment>
<dbReference type="PROSITE" id="PS50011">
    <property type="entry name" value="PROTEIN_KINASE_DOM"/>
    <property type="match status" value="1"/>
</dbReference>
<dbReference type="Pfam" id="PF00069">
    <property type="entry name" value="Pkinase"/>
    <property type="match status" value="1"/>
</dbReference>
<feature type="region of interest" description="Disordered" evidence="7">
    <location>
        <begin position="566"/>
        <end position="586"/>
    </location>
</feature>
<evidence type="ECO:0000256" key="2">
    <source>
        <dbReference type="ARBA" id="ARBA00022679"/>
    </source>
</evidence>
<feature type="compositionally biased region" description="Basic and acidic residues" evidence="7">
    <location>
        <begin position="390"/>
        <end position="401"/>
    </location>
</feature>
<dbReference type="GO" id="GO:0004707">
    <property type="term" value="F:MAP kinase activity"/>
    <property type="evidence" value="ECO:0007669"/>
    <property type="project" value="InterPro"/>
</dbReference>
<name>A0AAV2TTV9_CALDB</name>
<evidence type="ECO:0000313" key="10">
    <source>
        <dbReference type="Proteomes" id="UP001497525"/>
    </source>
</evidence>
<feature type="binding site" evidence="6">
    <location>
        <position position="42"/>
    </location>
    <ligand>
        <name>ATP</name>
        <dbReference type="ChEBI" id="CHEBI:30616"/>
    </ligand>
</feature>
<reference evidence="9" key="1">
    <citation type="submission" date="2024-06" db="EMBL/GenBank/DDBJ databases">
        <authorList>
            <person name="Liu X."/>
            <person name="Lenzi L."/>
            <person name="Haldenby T S."/>
            <person name="Uol C."/>
        </authorList>
    </citation>
    <scope>NUCLEOTIDE SEQUENCE</scope>
</reference>
<dbReference type="InterPro" id="IPR003527">
    <property type="entry name" value="MAP_kinase_CS"/>
</dbReference>
<dbReference type="Gene3D" id="1.10.510.10">
    <property type="entry name" value="Transferase(Phosphotransferase) domain 1"/>
    <property type="match status" value="1"/>
</dbReference>
<dbReference type="AlphaFoldDB" id="A0AAV2TTV9"/>
<dbReference type="PROSITE" id="PS00107">
    <property type="entry name" value="PROTEIN_KINASE_ATP"/>
    <property type="match status" value="1"/>
</dbReference>
<feature type="compositionally biased region" description="Polar residues" evidence="7">
    <location>
        <begin position="575"/>
        <end position="586"/>
    </location>
</feature>
<evidence type="ECO:0000256" key="4">
    <source>
        <dbReference type="ARBA" id="ARBA00022777"/>
    </source>
</evidence>
<feature type="region of interest" description="Disordered" evidence="7">
    <location>
        <begin position="356"/>
        <end position="441"/>
    </location>
</feature>
<feature type="region of interest" description="Disordered" evidence="7">
    <location>
        <begin position="1040"/>
        <end position="1059"/>
    </location>
</feature>
<evidence type="ECO:0000256" key="7">
    <source>
        <dbReference type="SAM" id="MobiDB-lite"/>
    </source>
</evidence>
<accession>A0AAV2TTV9</accession>
<feature type="domain" description="Protein kinase" evidence="8">
    <location>
        <begin position="13"/>
        <end position="309"/>
    </location>
</feature>
<sequence>MTSELEPHVLRRFEIKKRLGKGAYGIVWKAINRKTREVVALKKIFDAFRNQTDAQRTFREIAFLQDFGDHPNIISLYNVIRSNTDKDIYLVFEYMETDLHNVIKKGNILRDIHKQFIMYQLFKATAYLHSAEVIHRDQKPSNVLLDSDCVVKLCDFGLARSIAGRNKVSALQPKPTDPALTEYVATRWYRAPEILLACHSYTKGVDMWSLGCILGEMLSGSPLFPGTSTLDQIERIIAGLPKPSTEDLACLQSPYSASILEKASVRQRRPLQNILSNADGAAMDLLYRMLNFNPRKRITAMEAVKHSYVRRFYCPNEILTMSHDVVPPLDDNVQLSVSEYRNRLYQMIMSKKLRNQNEKVKMTTKTKSLKTDTANSFSRPPISEQIMNKRNSDSSKIKSDKLNSGSIHHLDPPGENNGQLKPPYELPDRHTGEEVTNNSNCDVSIDNEERLSHQGGWRNDRYSEGFKHRNQHENGNIPMICSKSSGPTTNLQSVAASKQSATHIPVRHQARAELALPAKSENKPKHQALCSVIQKYETHNQHNNYSSSRTNSAGITPELQVKETALSRPSGPCYSPQNQVLKPSSRRTMSSLEADAIYQPTEPYASSYISIHKATLDHAAPVMWIPPSIANTNYPSHRGSESNPGEANNGSTKILDSQNGELRHSTTIMDPCTASANSGLIDAVDAREKGFPSMRSSNAIRGRFPAKNIDILDQIHLRASFTGIIPFHKHIGEEVGNSLELNGRGDSAVRNERFRSYSRSHSVATDLDEQVESEKISTHGKSSEPALFFWNEKCNKPHIKNGSGTSGPNSVCSEQSLNASRGFTGGYSDKEGTAKTNVNSFVGRNGYLGSGDSHTPKSRDPLSPVSMFRAFKERRDQLFVNQEHSKLEYGSRRFPSAPINITMHQGVSQPNNHCVVAPQSSLHNGHTESGSTPPTTQPPLIRLQPAGKLGQLFHDYQSRIRLASRSATPFSGMQQSKRGVNQEIKSNLSSTNFTSENSLTHLGGSLFSPNLPAKEELIRPQTDNWFLPKRWETQKYLAAEQNGQKSEKQHLRGSSGEVHSKDETYYCSKNYPSGVDLSMPSKNPLPSKQFFTNFGPSKVYKYSHIFTPVGVVKPKPGGSQKPPPNLSNSLLISRPRAAYCPSNFTVKMSGTYNNRNKFGSSSPQLWKDGLIL</sequence>
<dbReference type="InterPro" id="IPR050117">
    <property type="entry name" value="MAPK"/>
</dbReference>
<dbReference type="InterPro" id="IPR011009">
    <property type="entry name" value="Kinase-like_dom_sf"/>
</dbReference>
<dbReference type="FunFam" id="1.10.510.10:FF:000238">
    <property type="entry name" value="Mitogen-activated protein kinase"/>
    <property type="match status" value="1"/>
</dbReference>
<keyword evidence="4" id="KW-0418">Kinase</keyword>
<proteinExistence type="predicted"/>
<keyword evidence="5 6" id="KW-0067">ATP-binding</keyword>
<evidence type="ECO:0000256" key="5">
    <source>
        <dbReference type="ARBA" id="ARBA00022840"/>
    </source>
</evidence>
<protein>
    <recommendedName>
        <fullName evidence="8">Protein kinase domain-containing protein</fullName>
    </recommendedName>
</protein>
<keyword evidence="2" id="KW-0808">Transferase</keyword>
<feature type="compositionally biased region" description="Polar residues" evidence="7">
    <location>
        <begin position="369"/>
        <end position="378"/>
    </location>
</feature>
<dbReference type="InterPro" id="IPR000719">
    <property type="entry name" value="Prot_kinase_dom"/>
</dbReference>